<dbReference type="OrthoDB" id="6422040at2759"/>
<dbReference type="Gene3D" id="3.30.420.10">
    <property type="entry name" value="Ribonuclease H-like superfamily/Ribonuclease H"/>
    <property type="match status" value="1"/>
</dbReference>
<feature type="compositionally biased region" description="Polar residues" evidence="1">
    <location>
        <begin position="439"/>
        <end position="474"/>
    </location>
</feature>
<evidence type="ECO:0000256" key="1">
    <source>
        <dbReference type="SAM" id="MobiDB-lite"/>
    </source>
</evidence>
<accession>A0A4Y2EBL7</accession>
<dbReference type="Gene3D" id="3.60.10.10">
    <property type="entry name" value="Endonuclease/exonuclease/phosphatase"/>
    <property type="match status" value="1"/>
</dbReference>
<dbReference type="SUPFAM" id="SSF53098">
    <property type="entry name" value="Ribonuclease H-like"/>
    <property type="match status" value="1"/>
</dbReference>
<dbReference type="PANTHER" id="PTHR42648:SF24">
    <property type="entry name" value="INTEGRASE CATALYTIC DOMAIN-CONTAINING PROTEIN"/>
    <property type="match status" value="1"/>
</dbReference>
<sequence length="925" mass="103774">MRVAVDDVSFPILGKGDILMKFGPKTIKIKEVMYSLNLRRNLMSGPQFDVVVATFIGGWGEMKVQEHNKTIFKARLKNGIYYVSPSLSKHDTRHVTFAAPILVNEQLSLYAKVSCAISPSVISRTCREKGVVGLPDFKDIKLNSELCRVNKFKRVSFKPLNEIRSKNPLELLYIDIWGPSQVRGKNGELYYLTIIDDYSRKAFLYPIEEKSDACYLIERHIYREENFLGRRVKAFRTDNGGEFIGNALENYFVKKGIKHELTNIYNPEQNGVPESYNQTAASGARTVLDESGLHKSFWTEAMIYFTYNWNRRINQTDENFGNVSPFLVEKAITGSVGIVTSTKLMRTGDLLVEVASRKQAQQILTIHSLSTMPVSIKPHETLNTSKDVITCGRLLNRSIEEITHELSGQGVKDVRRINIRRDVVAHHRSNKNKTDKNETSNANAVNLPSDSSRGNFSGSDLSVTSAPEVSNPQKNRARSKSEKLHKLKQAKCGFSQKDLPAKLKSTHKNSVPLGLADRGIVHKDLPSILRDVPQVSGLQLHPSEEDEDLQMNCDVSATSPCVLPSQIPTLLMGTFVSWNCRGIRSKLQDIKEMINNLQPVCIGLQETFLSSKIPHKLRGYNSVRKDGAIGAKHSGGVCILTSNLYPSAPLTLHTFLQFVAVQVHARTLVTICSVYLPPHDVIGQHDLDNLIEQLPTPFLLLDDFNGHSALWDSDVTNSRGRQIEQFISNNCLCLLNNNEKTYFHEPTRTFHSLDLAICSPTLMSLLDFTVGSYLYNSDHFPLIVSYADSGGAIQYPPRYLFQRADWEKFMQLADVTESMVCTADITEAVQNVVDCIINAANNTILICSPRLRKFREPWCNEAGRDSSREEKKTGTFLEGIRQQKTMSLLSVPKPLLVAYVVVVRVNLGLISFHPLHPPFLLSSCG</sequence>
<reference evidence="3 4" key="1">
    <citation type="journal article" date="2019" name="Sci. Rep.">
        <title>Orb-weaving spider Araneus ventricosus genome elucidates the spidroin gene catalogue.</title>
        <authorList>
            <person name="Kono N."/>
            <person name="Nakamura H."/>
            <person name="Ohtoshi R."/>
            <person name="Moran D.A.P."/>
            <person name="Shinohara A."/>
            <person name="Yoshida Y."/>
            <person name="Fujiwara M."/>
            <person name="Mori M."/>
            <person name="Tomita M."/>
            <person name="Arakawa K."/>
        </authorList>
    </citation>
    <scope>NUCLEOTIDE SEQUENCE [LARGE SCALE GENOMIC DNA]</scope>
</reference>
<dbReference type="EMBL" id="BGPR01000555">
    <property type="protein sequence ID" value="GBM26167.1"/>
    <property type="molecule type" value="Genomic_DNA"/>
</dbReference>
<dbReference type="GO" id="GO:0003824">
    <property type="term" value="F:catalytic activity"/>
    <property type="evidence" value="ECO:0007669"/>
    <property type="project" value="InterPro"/>
</dbReference>
<evidence type="ECO:0000259" key="2">
    <source>
        <dbReference type="PROSITE" id="PS50994"/>
    </source>
</evidence>
<organism evidence="3 4">
    <name type="scientific">Araneus ventricosus</name>
    <name type="common">Orbweaver spider</name>
    <name type="synonym">Epeira ventricosa</name>
    <dbReference type="NCBI Taxonomy" id="182803"/>
    <lineage>
        <taxon>Eukaryota</taxon>
        <taxon>Metazoa</taxon>
        <taxon>Ecdysozoa</taxon>
        <taxon>Arthropoda</taxon>
        <taxon>Chelicerata</taxon>
        <taxon>Arachnida</taxon>
        <taxon>Araneae</taxon>
        <taxon>Araneomorphae</taxon>
        <taxon>Entelegynae</taxon>
        <taxon>Araneoidea</taxon>
        <taxon>Araneidae</taxon>
        <taxon>Araneus</taxon>
    </lineage>
</organism>
<keyword evidence="4" id="KW-1185">Reference proteome</keyword>
<dbReference type="InterPro" id="IPR005135">
    <property type="entry name" value="Endo/exonuclease/phosphatase"/>
</dbReference>
<dbReference type="InterPro" id="IPR001584">
    <property type="entry name" value="Integrase_cat-core"/>
</dbReference>
<name>A0A4Y2EBL7_ARAVE</name>
<protein>
    <submittedName>
        <fullName evidence="3">Retrovirus-related Pol polyprotein from transposon TNT 1-94</fullName>
    </submittedName>
</protein>
<feature type="region of interest" description="Disordered" evidence="1">
    <location>
        <begin position="422"/>
        <end position="485"/>
    </location>
</feature>
<dbReference type="InterPro" id="IPR036397">
    <property type="entry name" value="RNaseH_sf"/>
</dbReference>
<dbReference type="AlphaFoldDB" id="A0A4Y2EBL7"/>
<dbReference type="PROSITE" id="PS50994">
    <property type="entry name" value="INTEGRASE"/>
    <property type="match status" value="1"/>
</dbReference>
<comment type="caution">
    <text evidence="3">The sequence shown here is derived from an EMBL/GenBank/DDBJ whole genome shotgun (WGS) entry which is preliminary data.</text>
</comment>
<dbReference type="Proteomes" id="UP000499080">
    <property type="component" value="Unassembled WGS sequence"/>
</dbReference>
<dbReference type="Pfam" id="PF14529">
    <property type="entry name" value="Exo_endo_phos_2"/>
    <property type="match status" value="1"/>
</dbReference>
<dbReference type="InterPro" id="IPR039537">
    <property type="entry name" value="Retrotran_Ty1/copia-like"/>
</dbReference>
<evidence type="ECO:0000313" key="4">
    <source>
        <dbReference type="Proteomes" id="UP000499080"/>
    </source>
</evidence>
<dbReference type="GO" id="GO:0003676">
    <property type="term" value="F:nucleic acid binding"/>
    <property type="evidence" value="ECO:0007669"/>
    <property type="project" value="InterPro"/>
</dbReference>
<dbReference type="PANTHER" id="PTHR42648">
    <property type="entry name" value="TRANSPOSASE, PUTATIVE-RELATED"/>
    <property type="match status" value="1"/>
</dbReference>
<dbReference type="GO" id="GO:0015074">
    <property type="term" value="P:DNA integration"/>
    <property type="evidence" value="ECO:0007669"/>
    <property type="project" value="InterPro"/>
</dbReference>
<dbReference type="Pfam" id="PF00665">
    <property type="entry name" value="rve"/>
    <property type="match status" value="1"/>
</dbReference>
<dbReference type="InterPro" id="IPR012337">
    <property type="entry name" value="RNaseH-like_sf"/>
</dbReference>
<evidence type="ECO:0000313" key="3">
    <source>
        <dbReference type="EMBL" id="GBM26167.1"/>
    </source>
</evidence>
<gene>
    <name evidence="3" type="primary">POLX_912</name>
    <name evidence="3" type="ORF">AVEN_196993_1</name>
</gene>
<dbReference type="SUPFAM" id="SSF56219">
    <property type="entry name" value="DNase I-like"/>
    <property type="match status" value="1"/>
</dbReference>
<proteinExistence type="predicted"/>
<dbReference type="InterPro" id="IPR036691">
    <property type="entry name" value="Endo/exonu/phosph_ase_sf"/>
</dbReference>
<feature type="domain" description="Integrase catalytic" evidence="2">
    <location>
        <begin position="164"/>
        <end position="333"/>
    </location>
</feature>